<dbReference type="EMBL" id="SLUN01000018">
    <property type="protein sequence ID" value="TCL64747.1"/>
    <property type="molecule type" value="Genomic_DNA"/>
</dbReference>
<name>A0A4V2QDM5_HYDET</name>
<dbReference type="CDD" id="cd00685">
    <property type="entry name" value="Trans_IPPS_HT"/>
    <property type="match status" value="1"/>
</dbReference>
<dbReference type="RefSeq" id="WP_132015073.1">
    <property type="nucleotide sequence ID" value="NZ_SLUN01000018.1"/>
</dbReference>
<dbReference type="AlphaFoldDB" id="A0A4V2QDM5"/>
<accession>A0A4V2QDM5</accession>
<dbReference type="GO" id="GO:0008299">
    <property type="term" value="P:isoprenoid biosynthetic process"/>
    <property type="evidence" value="ECO:0007669"/>
    <property type="project" value="InterPro"/>
</dbReference>
<keyword evidence="5" id="KW-0460">Magnesium</keyword>
<comment type="cofactor">
    <cofactor evidence="1">
        <name>Mg(2+)</name>
        <dbReference type="ChEBI" id="CHEBI:18420"/>
    </cofactor>
</comment>
<dbReference type="SFLD" id="SFLDS00005">
    <property type="entry name" value="Isoprenoid_Synthase_Type_I"/>
    <property type="match status" value="1"/>
</dbReference>
<dbReference type="SUPFAM" id="SSF48576">
    <property type="entry name" value="Terpenoid synthases"/>
    <property type="match status" value="1"/>
</dbReference>
<evidence type="ECO:0000256" key="2">
    <source>
        <dbReference type="ARBA" id="ARBA00006706"/>
    </source>
</evidence>
<comment type="similarity">
    <text evidence="2 6">Belongs to the FPP/GGPP synthase family.</text>
</comment>
<evidence type="ECO:0000313" key="8">
    <source>
        <dbReference type="Proteomes" id="UP000295008"/>
    </source>
</evidence>
<dbReference type="Pfam" id="PF00348">
    <property type="entry name" value="polyprenyl_synt"/>
    <property type="match status" value="1"/>
</dbReference>
<keyword evidence="4" id="KW-0479">Metal-binding</keyword>
<reference evidence="7 8" key="1">
    <citation type="submission" date="2019-03" db="EMBL/GenBank/DDBJ databases">
        <title>Genomic Encyclopedia of Type Strains, Phase IV (KMG-IV): sequencing the most valuable type-strain genomes for metagenomic binning, comparative biology and taxonomic classification.</title>
        <authorList>
            <person name="Goeker M."/>
        </authorList>
    </citation>
    <scope>NUCLEOTIDE SEQUENCE [LARGE SCALE GENOMIC DNA]</scope>
    <source>
        <strain evidence="7 8">LX-B</strain>
    </source>
</reference>
<organism evidence="7 8">
    <name type="scientific">Hydrogenispora ethanolica</name>
    <dbReference type="NCBI Taxonomy" id="1082276"/>
    <lineage>
        <taxon>Bacteria</taxon>
        <taxon>Bacillati</taxon>
        <taxon>Bacillota</taxon>
        <taxon>Hydrogenispora</taxon>
    </lineage>
</organism>
<dbReference type="GO" id="GO:0004659">
    <property type="term" value="F:prenyltransferase activity"/>
    <property type="evidence" value="ECO:0007669"/>
    <property type="project" value="InterPro"/>
</dbReference>
<dbReference type="InterPro" id="IPR000092">
    <property type="entry name" value="Polyprenyl_synt"/>
</dbReference>
<sequence length="360" mass="40391">MVTREQFVSALKERETMVVELFNEEHYRQSFRPEPLREAVYSYINRPAKRFRPGILFFCCGAVGGKEMAARLAAAAVEVYHTWTLVHDDIIDNDPRRRGQPTIHEEFRLKAQEWGYPDKEAADLGRNVAILTGDLQHAWAVRLLLDSASLGVPLPVVLDLVRRMEVDVTNRLLEGEALDVLFARRPIAELTEAEVLRMLELKTGVLYEYAGIAGASIGLGKTLSENGLIAAVGRFALKCGTAFQLQDDILGITGDEARLGKKVGSDIREGKRTTIVLHAYHNAGPAEREFLDRWLGNPYLGEQEVAEIRRILIDFNGIEYTRGLAESIVADALEEIGPLPDSLYKELLLTWANYVVNRDF</sequence>
<evidence type="ECO:0000256" key="3">
    <source>
        <dbReference type="ARBA" id="ARBA00022679"/>
    </source>
</evidence>
<evidence type="ECO:0000256" key="6">
    <source>
        <dbReference type="RuleBase" id="RU004466"/>
    </source>
</evidence>
<dbReference type="Proteomes" id="UP000295008">
    <property type="component" value="Unassembled WGS sequence"/>
</dbReference>
<comment type="caution">
    <text evidence="7">The sequence shown here is derived from an EMBL/GenBank/DDBJ whole genome shotgun (WGS) entry which is preliminary data.</text>
</comment>
<proteinExistence type="inferred from homology"/>
<keyword evidence="3 6" id="KW-0808">Transferase</keyword>
<dbReference type="InterPro" id="IPR008949">
    <property type="entry name" value="Isoprenoid_synthase_dom_sf"/>
</dbReference>
<evidence type="ECO:0000256" key="1">
    <source>
        <dbReference type="ARBA" id="ARBA00001946"/>
    </source>
</evidence>
<evidence type="ECO:0000256" key="5">
    <source>
        <dbReference type="ARBA" id="ARBA00022842"/>
    </source>
</evidence>
<keyword evidence="8" id="KW-1185">Reference proteome</keyword>
<dbReference type="OrthoDB" id="9805316at2"/>
<protein>
    <submittedName>
        <fullName evidence="7">Farnesyl-diphosphate synthase /geranylgeranyl-diphosphate synthase</fullName>
    </submittedName>
</protein>
<dbReference type="PROSITE" id="PS00723">
    <property type="entry name" value="POLYPRENYL_SYNTHASE_1"/>
    <property type="match status" value="1"/>
</dbReference>
<evidence type="ECO:0000313" key="7">
    <source>
        <dbReference type="EMBL" id="TCL64747.1"/>
    </source>
</evidence>
<evidence type="ECO:0000256" key="4">
    <source>
        <dbReference type="ARBA" id="ARBA00022723"/>
    </source>
</evidence>
<dbReference type="PANTHER" id="PTHR12001:SF85">
    <property type="entry name" value="SHORT CHAIN ISOPRENYL DIPHOSPHATE SYNTHASE"/>
    <property type="match status" value="1"/>
</dbReference>
<dbReference type="InterPro" id="IPR033749">
    <property type="entry name" value="Polyprenyl_synt_CS"/>
</dbReference>
<dbReference type="PANTHER" id="PTHR12001">
    <property type="entry name" value="GERANYLGERANYL PYROPHOSPHATE SYNTHASE"/>
    <property type="match status" value="1"/>
</dbReference>
<dbReference type="Gene3D" id="1.10.600.10">
    <property type="entry name" value="Farnesyl Diphosphate Synthase"/>
    <property type="match status" value="1"/>
</dbReference>
<dbReference type="GO" id="GO:0046872">
    <property type="term" value="F:metal ion binding"/>
    <property type="evidence" value="ECO:0007669"/>
    <property type="project" value="UniProtKB-KW"/>
</dbReference>
<gene>
    <name evidence="7" type="ORF">EDC14_101846</name>
</gene>